<dbReference type="PROSITE" id="PS50222">
    <property type="entry name" value="EF_HAND_2"/>
    <property type="match status" value="3"/>
</dbReference>
<evidence type="ECO:0000256" key="3">
    <source>
        <dbReference type="ARBA" id="ARBA00022837"/>
    </source>
</evidence>
<evidence type="ECO:0000259" key="4">
    <source>
        <dbReference type="PROSITE" id="PS50222"/>
    </source>
</evidence>
<dbReference type="PANTHER" id="PTHR34524">
    <property type="entry name" value="CALCYPHOSIN"/>
    <property type="match status" value="1"/>
</dbReference>
<evidence type="ECO:0000256" key="2">
    <source>
        <dbReference type="ARBA" id="ARBA00022737"/>
    </source>
</evidence>
<dbReference type="GO" id="GO:0043226">
    <property type="term" value="C:organelle"/>
    <property type="evidence" value="ECO:0007669"/>
    <property type="project" value="UniProtKB-ARBA"/>
</dbReference>
<dbReference type="EMBL" id="JAODUP010000283">
    <property type="protein sequence ID" value="KAK2153842.1"/>
    <property type="molecule type" value="Genomic_DNA"/>
</dbReference>
<sequence>MATQQEVPVALEKLRAACLARGASGIKSFGRTFRIYDDDGNKKLTLEEFKKGLHDYGVTGVSVDEINELFNVFDTDGSGSISFDEFLVSLRPRLSAARENMIKKAFAKLDVDGSGEVTTEDLQKIYNVKNHPKYQSGEMTRKQILQEFLNNYQAGPKDEKVTYEEFYNYYCGVSASIDHDTYFDLMMRNSWGL</sequence>
<feature type="domain" description="EF-hand" evidence="4">
    <location>
        <begin position="24"/>
        <end position="59"/>
    </location>
</feature>
<keyword evidence="6" id="KW-1185">Reference proteome</keyword>
<dbReference type="Proteomes" id="UP001208570">
    <property type="component" value="Unassembled WGS sequence"/>
</dbReference>
<comment type="caution">
    <text evidence="5">The sequence shown here is derived from an EMBL/GenBank/DDBJ whole genome shotgun (WGS) entry which is preliminary data.</text>
</comment>
<dbReference type="FunFam" id="1.10.238.10:FF:000178">
    <property type="entry name" value="Calmodulin-2 A"/>
    <property type="match status" value="1"/>
</dbReference>
<organism evidence="5 6">
    <name type="scientific">Paralvinella palmiformis</name>
    <dbReference type="NCBI Taxonomy" id="53620"/>
    <lineage>
        <taxon>Eukaryota</taxon>
        <taxon>Metazoa</taxon>
        <taxon>Spiralia</taxon>
        <taxon>Lophotrochozoa</taxon>
        <taxon>Annelida</taxon>
        <taxon>Polychaeta</taxon>
        <taxon>Sedentaria</taxon>
        <taxon>Canalipalpata</taxon>
        <taxon>Terebellida</taxon>
        <taxon>Terebelliformia</taxon>
        <taxon>Alvinellidae</taxon>
        <taxon>Paralvinella</taxon>
    </lineage>
</organism>
<dbReference type="SMART" id="SM00054">
    <property type="entry name" value="EFh"/>
    <property type="match status" value="3"/>
</dbReference>
<feature type="domain" description="EF-hand" evidence="4">
    <location>
        <begin position="61"/>
        <end position="96"/>
    </location>
</feature>
<keyword evidence="1" id="KW-0479">Metal-binding</keyword>
<accession>A0AAD9JJH4</accession>
<keyword evidence="2" id="KW-0677">Repeat</keyword>
<feature type="domain" description="EF-hand" evidence="4">
    <location>
        <begin position="97"/>
        <end position="132"/>
    </location>
</feature>
<dbReference type="GO" id="GO:0005509">
    <property type="term" value="F:calcium ion binding"/>
    <property type="evidence" value="ECO:0007669"/>
    <property type="project" value="InterPro"/>
</dbReference>
<dbReference type="PANTHER" id="PTHR34524:SF6">
    <property type="entry name" value="CALCYPHOSINE LIKE"/>
    <property type="match status" value="1"/>
</dbReference>
<keyword evidence="3" id="KW-0106">Calcium</keyword>
<proteinExistence type="predicted"/>
<dbReference type="InterPro" id="IPR011992">
    <property type="entry name" value="EF-hand-dom_pair"/>
</dbReference>
<evidence type="ECO:0000256" key="1">
    <source>
        <dbReference type="ARBA" id="ARBA00022723"/>
    </source>
</evidence>
<dbReference type="CDD" id="cd00051">
    <property type="entry name" value="EFh"/>
    <property type="match status" value="1"/>
</dbReference>
<dbReference type="PROSITE" id="PS00018">
    <property type="entry name" value="EF_HAND_1"/>
    <property type="match status" value="3"/>
</dbReference>
<dbReference type="AlphaFoldDB" id="A0AAD9JJH4"/>
<dbReference type="InterPro" id="IPR018247">
    <property type="entry name" value="EF_Hand_1_Ca_BS"/>
</dbReference>
<dbReference type="Gene3D" id="1.10.238.10">
    <property type="entry name" value="EF-hand"/>
    <property type="match status" value="2"/>
</dbReference>
<name>A0AAD9JJH4_9ANNE</name>
<reference evidence="5" key="1">
    <citation type="journal article" date="2023" name="Mol. Biol. Evol.">
        <title>Third-Generation Sequencing Reveals the Adaptive Role of the Epigenome in Three Deep-Sea Polychaetes.</title>
        <authorList>
            <person name="Perez M."/>
            <person name="Aroh O."/>
            <person name="Sun Y."/>
            <person name="Lan Y."/>
            <person name="Juniper S.K."/>
            <person name="Young C.R."/>
            <person name="Angers B."/>
            <person name="Qian P.Y."/>
        </authorList>
    </citation>
    <scope>NUCLEOTIDE SEQUENCE</scope>
    <source>
        <strain evidence="5">P08H-3</strain>
    </source>
</reference>
<evidence type="ECO:0000313" key="6">
    <source>
        <dbReference type="Proteomes" id="UP001208570"/>
    </source>
</evidence>
<evidence type="ECO:0000313" key="5">
    <source>
        <dbReference type="EMBL" id="KAK2153842.1"/>
    </source>
</evidence>
<dbReference type="InterPro" id="IPR002048">
    <property type="entry name" value="EF_hand_dom"/>
</dbReference>
<dbReference type="InterPro" id="IPR051581">
    <property type="entry name" value="Ca-bind"/>
</dbReference>
<gene>
    <name evidence="5" type="ORF">LSH36_283g01000</name>
</gene>
<protein>
    <recommendedName>
        <fullName evidence="4">EF-hand domain-containing protein</fullName>
    </recommendedName>
</protein>
<dbReference type="SUPFAM" id="SSF47473">
    <property type="entry name" value="EF-hand"/>
    <property type="match status" value="1"/>
</dbReference>
<dbReference type="Pfam" id="PF13499">
    <property type="entry name" value="EF-hand_7"/>
    <property type="match status" value="2"/>
</dbReference>